<name>A0AAJ1RZE7_9MYCO</name>
<dbReference type="EMBL" id="JAUFSA010000001">
    <property type="protein sequence ID" value="MDP7734595.1"/>
    <property type="molecule type" value="Genomic_DNA"/>
</dbReference>
<keyword evidence="2" id="KW-1133">Transmembrane helix</keyword>
<reference evidence="3" key="2">
    <citation type="submission" date="2020-02" db="EMBL/GenBank/DDBJ databases">
        <authorList>
            <person name="Matsumoto Y."/>
            <person name="Kinjo T."/>
            <person name="Motooka D."/>
            <person name="Nabeya D."/>
            <person name="Jung N."/>
            <person name="Uechi K."/>
            <person name="Horii T."/>
            <person name="Iida T."/>
            <person name="Fujita J."/>
            <person name="Nakamura S."/>
        </authorList>
    </citation>
    <scope>NUCLEOTIDE SEQUENCE</scope>
    <source>
        <strain evidence="3">JCM 18565</strain>
    </source>
</reference>
<evidence type="ECO:0000313" key="5">
    <source>
        <dbReference type="Proteomes" id="UP000465240"/>
    </source>
</evidence>
<evidence type="ECO:0000256" key="2">
    <source>
        <dbReference type="SAM" id="Phobius"/>
    </source>
</evidence>
<proteinExistence type="predicted"/>
<feature type="transmembrane region" description="Helical" evidence="2">
    <location>
        <begin position="37"/>
        <end position="60"/>
    </location>
</feature>
<keyword evidence="2" id="KW-0472">Membrane</keyword>
<dbReference type="EMBL" id="BLKX01000001">
    <property type="protein sequence ID" value="GFG79668.1"/>
    <property type="molecule type" value="Genomic_DNA"/>
</dbReference>
<keyword evidence="2" id="KW-0812">Transmembrane</keyword>
<evidence type="ECO:0000256" key="1">
    <source>
        <dbReference type="SAM" id="MobiDB-lite"/>
    </source>
</evidence>
<keyword evidence="5" id="KW-1185">Reference proteome</keyword>
<accession>A0AAJ1RZE7</accession>
<organism evidence="4 6">
    <name type="scientific">Mycobacterium paragordonae</name>
    <dbReference type="NCBI Taxonomy" id="1389713"/>
    <lineage>
        <taxon>Bacteria</taxon>
        <taxon>Bacillati</taxon>
        <taxon>Actinomycetota</taxon>
        <taxon>Actinomycetes</taxon>
        <taxon>Mycobacteriales</taxon>
        <taxon>Mycobacteriaceae</taxon>
        <taxon>Mycobacterium</taxon>
    </lineage>
</organism>
<evidence type="ECO:0000313" key="6">
    <source>
        <dbReference type="Proteomes" id="UP001229081"/>
    </source>
</evidence>
<dbReference type="Proteomes" id="UP000465240">
    <property type="component" value="Unassembled WGS sequence"/>
</dbReference>
<feature type="transmembrane region" description="Helical" evidence="2">
    <location>
        <begin position="110"/>
        <end position="130"/>
    </location>
</feature>
<evidence type="ECO:0000313" key="4">
    <source>
        <dbReference type="EMBL" id="MDP7734595.1"/>
    </source>
</evidence>
<protein>
    <submittedName>
        <fullName evidence="4">Uncharacterized protein</fullName>
    </submittedName>
</protein>
<dbReference type="RefSeq" id="WP_242460458.1">
    <property type="nucleotide sequence ID" value="NZ_BLKX01000001.1"/>
</dbReference>
<feature type="compositionally biased region" description="Basic and acidic residues" evidence="1">
    <location>
        <begin position="1"/>
        <end position="13"/>
    </location>
</feature>
<dbReference type="AlphaFoldDB" id="A0AAJ1RZE7"/>
<gene>
    <name evidence="3" type="ORF">MPRG_29440</name>
    <name evidence="4" type="ORF">QXL92_07545</name>
</gene>
<dbReference type="Proteomes" id="UP001229081">
    <property type="component" value="Unassembled WGS sequence"/>
</dbReference>
<evidence type="ECO:0000313" key="3">
    <source>
        <dbReference type="EMBL" id="GFG79668.1"/>
    </source>
</evidence>
<comment type="caution">
    <text evidence="4">The sequence shown here is derived from an EMBL/GenBank/DDBJ whole genome shotgun (WGS) entry which is preliminary data.</text>
</comment>
<reference evidence="4" key="3">
    <citation type="submission" date="2023-06" db="EMBL/GenBank/DDBJ databases">
        <title>Identification of two novel mycobacterium reveal diversities and complexities of Mycobacterium gordonae clade.</title>
        <authorList>
            <person name="Matsumoto Y."/>
            <person name="Nakamura S."/>
            <person name="Motooka D."/>
            <person name="Fukushima K."/>
        </authorList>
    </citation>
    <scope>NUCLEOTIDE SEQUENCE</scope>
    <source>
        <strain evidence="4">TY812</strain>
    </source>
</reference>
<feature type="transmembrane region" description="Helical" evidence="2">
    <location>
        <begin position="80"/>
        <end position="103"/>
    </location>
</feature>
<reference evidence="3 5" key="1">
    <citation type="journal article" date="2019" name="Emerg. Microbes Infect.">
        <title>Comprehensive subspecies identification of 175 nontuberculous mycobacteria species based on 7547 genomic profiles.</title>
        <authorList>
            <person name="Matsumoto Y."/>
            <person name="Kinjo T."/>
            <person name="Motooka D."/>
            <person name="Nabeya D."/>
            <person name="Jung N."/>
            <person name="Uechi K."/>
            <person name="Horii T."/>
            <person name="Iida T."/>
            <person name="Fujita J."/>
            <person name="Nakamura S."/>
        </authorList>
    </citation>
    <scope>NUCLEOTIDE SEQUENCE [LARGE SCALE GENOMIC DNA]</scope>
    <source>
        <strain evidence="3 5">JCM 18565</strain>
    </source>
</reference>
<sequence length="131" mass="13314">MSVRSDGDTRVDDNVTSGDATHVPAADAGHGRGRRGVVNWILAALTVPAAALVMIFAVGAAMSMAACSSAQCPDLGPGGVLYGVLFYGAPVIAGLTIIASFFTALRRRGWVVPVVALALLAADFAAIAILF</sequence>
<feature type="region of interest" description="Disordered" evidence="1">
    <location>
        <begin position="1"/>
        <end position="31"/>
    </location>
</feature>